<proteinExistence type="predicted"/>
<dbReference type="SUPFAM" id="SSF46626">
    <property type="entry name" value="Cytochrome c"/>
    <property type="match status" value="1"/>
</dbReference>
<evidence type="ECO:0000256" key="3">
    <source>
        <dbReference type="ARBA" id="ARBA00023004"/>
    </source>
</evidence>
<evidence type="ECO:0000259" key="6">
    <source>
        <dbReference type="PROSITE" id="PS51007"/>
    </source>
</evidence>
<dbReference type="RefSeq" id="WP_149999263.1">
    <property type="nucleotide sequence ID" value="NZ_BKCL01000001.1"/>
</dbReference>
<dbReference type="EMBL" id="BKCL01000001">
    <property type="protein sequence ID" value="GEQ96594.1"/>
    <property type="molecule type" value="Genomic_DNA"/>
</dbReference>
<dbReference type="PROSITE" id="PS51007">
    <property type="entry name" value="CYTC"/>
    <property type="match status" value="1"/>
</dbReference>
<dbReference type="InterPro" id="IPR009056">
    <property type="entry name" value="Cyt_c-like_dom"/>
</dbReference>
<dbReference type="GO" id="GO:0020037">
    <property type="term" value="F:heme binding"/>
    <property type="evidence" value="ECO:0007669"/>
    <property type="project" value="InterPro"/>
</dbReference>
<reference evidence="7 8" key="1">
    <citation type="submission" date="2019-09" db="EMBL/GenBank/DDBJ databases">
        <title>NBRP : Genome information of microbial organism related human and environment.</title>
        <authorList>
            <person name="Hattori M."/>
            <person name="Oshima K."/>
            <person name="Inaba H."/>
            <person name="Suda W."/>
            <person name="Sakamoto M."/>
            <person name="Iino T."/>
            <person name="Kitahara M."/>
            <person name="Oshida Y."/>
            <person name="Iida T."/>
            <person name="Kudo T."/>
            <person name="Itoh T."/>
            <person name="Ohkuma M."/>
        </authorList>
    </citation>
    <scope>NUCLEOTIDE SEQUENCE [LARGE SCALE GENOMIC DNA]</scope>
    <source>
        <strain evidence="7 8">Hi-2</strain>
    </source>
</reference>
<evidence type="ECO:0000256" key="4">
    <source>
        <dbReference type="PROSITE-ProRule" id="PRU00433"/>
    </source>
</evidence>
<evidence type="ECO:0000313" key="8">
    <source>
        <dbReference type="Proteomes" id="UP000322084"/>
    </source>
</evidence>
<dbReference type="Proteomes" id="UP000322084">
    <property type="component" value="Unassembled WGS sequence"/>
</dbReference>
<dbReference type="InterPro" id="IPR036909">
    <property type="entry name" value="Cyt_c-like_dom_sf"/>
</dbReference>
<dbReference type="Gene3D" id="1.10.760.10">
    <property type="entry name" value="Cytochrome c-like domain"/>
    <property type="match status" value="1"/>
</dbReference>
<dbReference type="GO" id="GO:0046872">
    <property type="term" value="F:metal ion binding"/>
    <property type="evidence" value="ECO:0007669"/>
    <property type="project" value="UniProtKB-KW"/>
</dbReference>
<protein>
    <submittedName>
        <fullName evidence="7">Cytochrome c</fullName>
    </submittedName>
</protein>
<name>A0A5A7MLN2_9PROT</name>
<organism evidence="7 8">
    <name type="scientific">Iodidimonas gelatinilytica</name>
    <dbReference type="NCBI Taxonomy" id="1236966"/>
    <lineage>
        <taxon>Bacteria</taxon>
        <taxon>Pseudomonadati</taxon>
        <taxon>Pseudomonadota</taxon>
        <taxon>Alphaproteobacteria</taxon>
        <taxon>Iodidimonadales</taxon>
        <taxon>Iodidimonadaceae</taxon>
        <taxon>Iodidimonas</taxon>
    </lineage>
</organism>
<evidence type="ECO:0000256" key="1">
    <source>
        <dbReference type="ARBA" id="ARBA00022617"/>
    </source>
</evidence>
<keyword evidence="5" id="KW-0732">Signal</keyword>
<dbReference type="Gene3D" id="3.40.50.2300">
    <property type="match status" value="2"/>
</dbReference>
<evidence type="ECO:0000313" key="7">
    <source>
        <dbReference type="EMBL" id="GEQ96594.1"/>
    </source>
</evidence>
<dbReference type="Pfam" id="PF00034">
    <property type="entry name" value="Cytochrom_C"/>
    <property type="match status" value="1"/>
</dbReference>
<dbReference type="AlphaFoldDB" id="A0A5A7MLN2"/>
<evidence type="ECO:0000256" key="5">
    <source>
        <dbReference type="SAM" id="SignalP"/>
    </source>
</evidence>
<evidence type="ECO:0000256" key="2">
    <source>
        <dbReference type="ARBA" id="ARBA00022723"/>
    </source>
</evidence>
<gene>
    <name evidence="7" type="ORF">JCM17844_02310</name>
</gene>
<dbReference type="GO" id="GO:0009055">
    <property type="term" value="F:electron transfer activity"/>
    <property type="evidence" value="ECO:0007669"/>
    <property type="project" value="InterPro"/>
</dbReference>
<dbReference type="SUPFAM" id="SSF53822">
    <property type="entry name" value="Periplasmic binding protein-like I"/>
    <property type="match status" value="1"/>
</dbReference>
<accession>A0A5A7MLN2</accession>
<keyword evidence="2 4" id="KW-0479">Metal-binding</keyword>
<keyword evidence="1 4" id="KW-0349">Heme</keyword>
<dbReference type="InterPro" id="IPR028082">
    <property type="entry name" value="Peripla_BP_I"/>
</dbReference>
<sequence length="573" mass="63023">MTSLRIFSLCSALLGAVATGAFPSASAQDNAAGKGDIALGRALYYEGIGADGAPITGVTAGDLSIDGSQMTCVSCHRPSGMGSSEGGTYVPPITASYLFEDRVSNRALRNERFKEYYKEPQGPLFVDGARRGRLREAYDQESLGHAIRAGVDPAGRELDFIMPRYALSDADVANLTAFLKSNYADVDKGVSEKRLQVATIIAGNVSDERAEAFSSLVTAYADWINKDIRTDLARPGYSPYYRSEFLDSYREWDVNVWRLTGSEDTWQAQLDALYQDHPVFFVASALVEGDYTPVANFCDEKRVPCILPVTDLPADKVGEDSFTIYFSRGLMLEADVLATHLAGSEKVGRILQIHSDDAEGTRPAAEFGTVLDTKLENASLKTKKVKSAKALTKAIERALKDKKSFDTLVIWPGHHVDAAAKALNSTKADEKRPIYVASTAIDAVRKDVDLSKRALLLATYPYDKPSAYHADSYRIRAWLRARRLAIPDWHMQLQAYYAMKSIQFAVEHMLSDYYGAYLLELIEHNIGTAFDPGPHPRLSLGPGQRFGSKGALIVRFDDSNRKGVIPVSDWIVP</sequence>
<keyword evidence="3 4" id="KW-0408">Iron</keyword>
<comment type="caution">
    <text evidence="7">The sequence shown here is derived from an EMBL/GenBank/DDBJ whole genome shotgun (WGS) entry which is preliminary data.</text>
</comment>
<feature type="signal peptide" evidence="5">
    <location>
        <begin position="1"/>
        <end position="27"/>
    </location>
</feature>
<feature type="chain" id="PRO_5023143359" evidence="5">
    <location>
        <begin position="28"/>
        <end position="573"/>
    </location>
</feature>
<feature type="domain" description="Cytochrome c" evidence="6">
    <location>
        <begin position="35"/>
        <end position="183"/>
    </location>
</feature>